<evidence type="ECO:0000313" key="2">
    <source>
        <dbReference type="EMBL" id="KYO47865.1"/>
    </source>
</evidence>
<feature type="region of interest" description="Disordered" evidence="1">
    <location>
        <begin position="120"/>
        <end position="140"/>
    </location>
</feature>
<protein>
    <submittedName>
        <fullName evidence="2">Uncharacterized protein</fullName>
    </submittedName>
</protein>
<keyword evidence="3" id="KW-1185">Reference proteome</keyword>
<feature type="compositionally biased region" description="Polar residues" evidence="1">
    <location>
        <begin position="126"/>
        <end position="135"/>
    </location>
</feature>
<accession>A0A151PGF2</accession>
<gene>
    <name evidence="2" type="ORF">Y1Q_0005843</name>
</gene>
<sequence>MESITSAVPGAEQARCLGRARKTADPTAFIKASPRKLGIRCGFQSLPPIAGSRSDRARVVGAAAEQHVLARGCGEGEDITPAPEDRPVLLPHDGQSLIPTGIERHSHPIPRLQELRLGEQERASRASPQLATPGSDTRLKRASLSARAELEEKKACEINFKLKTAIEEN</sequence>
<evidence type="ECO:0000313" key="3">
    <source>
        <dbReference type="Proteomes" id="UP000050525"/>
    </source>
</evidence>
<organism evidence="2 3">
    <name type="scientific">Alligator mississippiensis</name>
    <name type="common">American alligator</name>
    <dbReference type="NCBI Taxonomy" id="8496"/>
    <lineage>
        <taxon>Eukaryota</taxon>
        <taxon>Metazoa</taxon>
        <taxon>Chordata</taxon>
        <taxon>Craniata</taxon>
        <taxon>Vertebrata</taxon>
        <taxon>Euteleostomi</taxon>
        <taxon>Archelosauria</taxon>
        <taxon>Archosauria</taxon>
        <taxon>Crocodylia</taxon>
        <taxon>Alligatoridae</taxon>
        <taxon>Alligatorinae</taxon>
        <taxon>Alligator</taxon>
    </lineage>
</organism>
<proteinExistence type="predicted"/>
<dbReference type="Proteomes" id="UP000050525">
    <property type="component" value="Unassembled WGS sequence"/>
</dbReference>
<name>A0A151PGF2_ALLMI</name>
<dbReference type="AlphaFoldDB" id="A0A151PGF2"/>
<evidence type="ECO:0000256" key="1">
    <source>
        <dbReference type="SAM" id="MobiDB-lite"/>
    </source>
</evidence>
<comment type="caution">
    <text evidence="2">The sequence shown here is derived from an EMBL/GenBank/DDBJ whole genome shotgun (WGS) entry which is preliminary data.</text>
</comment>
<reference evidence="2 3" key="1">
    <citation type="journal article" date="2012" name="Genome Biol.">
        <title>Sequencing three crocodilian genomes to illuminate the evolution of archosaurs and amniotes.</title>
        <authorList>
            <person name="St John J.A."/>
            <person name="Braun E.L."/>
            <person name="Isberg S.R."/>
            <person name="Miles L.G."/>
            <person name="Chong A.Y."/>
            <person name="Gongora J."/>
            <person name="Dalzell P."/>
            <person name="Moran C."/>
            <person name="Bed'hom B."/>
            <person name="Abzhanov A."/>
            <person name="Burgess S.C."/>
            <person name="Cooksey A.M."/>
            <person name="Castoe T.A."/>
            <person name="Crawford N.G."/>
            <person name="Densmore L.D."/>
            <person name="Drew J.C."/>
            <person name="Edwards S.V."/>
            <person name="Faircloth B.C."/>
            <person name="Fujita M.K."/>
            <person name="Greenwold M.J."/>
            <person name="Hoffmann F.G."/>
            <person name="Howard J.M."/>
            <person name="Iguchi T."/>
            <person name="Janes D.E."/>
            <person name="Khan S.Y."/>
            <person name="Kohno S."/>
            <person name="de Koning A.J."/>
            <person name="Lance S.L."/>
            <person name="McCarthy F.M."/>
            <person name="McCormack J.E."/>
            <person name="Merchant M.E."/>
            <person name="Peterson D.G."/>
            <person name="Pollock D.D."/>
            <person name="Pourmand N."/>
            <person name="Raney B.J."/>
            <person name="Roessler K.A."/>
            <person name="Sanford J.R."/>
            <person name="Sawyer R.H."/>
            <person name="Schmidt C.J."/>
            <person name="Triplett E.W."/>
            <person name="Tuberville T.D."/>
            <person name="Venegas-Anaya M."/>
            <person name="Howard J.T."/>
            <person name="Jarvis E.D."/>
            <person name="Guillette L.J.Jr."/>
            <person name="Glenn T.C."/>
            <person name="Green R.E."/>
            <person name="Ray D.A."/>
        </authorList>
    </citation>
    <scope>NUCLEOTIDE SEQUENCE [LARGE SCALE GENOMIC DNA]</scope>
    <source>
        <strain evidence="2">KSC_2009_1</strain>
    </source>
</reference>
<dbReference type="EMBL" id="AKHW03000375">
    <property type="protein sequence ID" value="KYO47865.1"/>
    <property type="molecule type" value="Genomic_DNA"/>
</dbReference>